<dbReference type="InterPro" id="IPR048443">
    <property type="entry name" value="RqcP2_N"/>
</dbReference>
<dbReference type="AlphaFoldDB" id="A0A075R7G6"/>
<gene>
    <name evidence="3" type="ORF">BRLA_c034720</name>
</gene>
<dbReference type="STRING" id="1042163.BRLA_c034720"/>
<evidence type="ECO:0000256" key="1">
    <source>
        <dbReference type="PROSITE-ProRule" id="PRU00182"/>
    </source>
</evidence>
<evidence type="ECO:0000313" key="4">
    <source>
        <dbReference type="Proteomes" id="UP000005850"/>
    </source>
</evidence>
<dbReference type="EMBL" id="CP007806">
    <property type="protein sequence ID" value="AIG27784.1"/>
    <property type="molecule type" value="Genomic_DNA"/>
</dbReference>
<dbReference type="HOGENOM" id="CLU_075687_2_0_9"/>
<dbReference type="KEGG" id="blr:BRLA_c034720"/>
<dbReference type="Gene3D" id="3.10.290.10">
    <property type="entry name" value="RNA-binding S4 domain"/>
    <property type="match status" value="1"/>
</dbReference>
<dbReference type="eggNOG" id="COG2302">
    <property type="taxonomic scope" value="Bacteria"/>
</dbReference>
<dbReference type="PANTHER" id="PTHR13633">
    <property type="entry name" value="MITOCHONDRIAL TRANSCRIPTION RESCUE FACTOR 1"/>
    <property type="match status" value="1"/>
</dbReference>
<dbReference type="InterPro" id="IPR002942">
    <property type="entry name" value="S4_RNA-bd"/>
</dbReference>
<feature type="domain" description="RNA-binding S4" evidence="2">
    <location>
        <begin position="181"/>
        <end position="238"/>
    </location>
</feature>
<evidence type="ECO:0000313" key="3">
    <source>
        <dbReference type="EMBL" id="AIG27784.1"/>
    </source>
</evidence>
<keyword evidence="4" id="KW-1185">Reference proteome</keyword>
<accession>A0A075R7G6</accession>
<dbReference type="Pfam" id="PF21278">
    <property type="entry name" value="YlmH_1st"/>
    <property type="match status" value="1"/>
</dbReference>
<dbReference type="PROSITE" id="PS50889">
    <property type="entry name" value="S4"/>
    <property type="match status" value="1"/>
</dbReference>
<dbReference type="InterPro" id="IPR012677">
    <property type="entry name" value="Nucleotide-bd_a/b_plait_sf"/>
</dbReference>
<dbReference type="InterPro" id="IPR036986">
    <property type="entry name" value="S4_RNA-bd_sf"/>
</dbReference>
<dbReference type="SUPFAM" id="SSF55174">
    <property type="entry name" value="Alpha-L RNA-binding motif"/>
    <property type="match status" value="1"/>
</dbReference>
<sequence length="257" mass="29021">MSIYHHFKKEEYPFVERALEMLRLVDERQIIRLTDFLDPRQLFILQSLTSQVQDVRVSASGGYDGAERVRALLHPSYIVPEDVDFGLRLFEIKGNQRFIAWEHRDVMGALLHVGIKREKFGDILVSEHSCQTVVAEEIADFVRMQVASIHRIPVSLQEISFAELTVPEKKGTNKTFTVMSARLDAIIGEVCKLSRAKALLPIRAGKCKVNHKIVEDPSHSIAQGDMISLGGFGRFEITEVTGPTKSGRLRLTAFIFS</sequence>
<dbReference type="GO" id="GO:0003723">
    <property type="term" value="F:RNA binding"/>
    <property type="evidence" value="ECO:0007669"/>
    <property type="project" value="UniProtKB-KW"/>
</dbReference>
<reference evidence="3 4" key="1">
    <citation type="journal article" date="2011" name="J. Bacteriol.">
        <title>Genome sequence of Brevibacillus laterosporus LMG 15441, a pathogen of invertebrates.</title>
        <authorList>
            <person name="Djukic M."/>
            <person name="Poehlein A."/>
            <person name="Thurmer A."/>
            <person name="Daniel R."/>
        </authorList>
    </citation>
    <scope>NUCLEOTIDE SEQUENCE [LARGE SCALE GENOMIC DNA]</scope>
    <source>
        <strain evidence="3 4">LMG 15441</strain>
    </source>
</reference>
<organism evidence="3 4">
    <name type="scientific">Brevibacillus laterosporus LMG 15441</name>
    <dbReference type="NCBI Taxonomy" id="1042163"/>
    <lineage>
        <taxon>Bacteria</taxon>
        <taxon>Bacillati</taxon>
        <taxon>Bacillota</taxon>
        <taxon>Bacilli</taxon>
        <taxon>Bacillales</taxon>
        <taxon>Paenibacillaceae</taxon>
        <taxon>Brevibacillus</taxon>
    </lineage>
</organism>
<protein>
    <submittedName>
        <fullName evidence="3">Photosystem II S4 domain protein</fullName>
    </submittedName>
</protein>
<dbReference type="CDD" id="cd00165">
    <property type="entry name" value="S4"/>
    <property type="match status" value="1"/>
</dbReference>
<evidence type="ECO:0000259" key="2">
    <source>
        <dbReference type="SMART" id="SM00363"/>
    </source>
</evidence>
<dbReference type="SMART" id="SM00363">
    <property type="entry name" value="S4"/>
    <property type="match status" value="1"/>
</dbReference>
<dbReference type="Proteomes" id="UP000005850">
    <property type="component" value="Chromosome"/>
</dbReference>
<dbReference type="Pfam" id="PF17774">
    <property type="entry name" value="YlmH_RBD"/>
    <property type="match status" value="1"/>
</dbReference>
<dbReference type="Gene3D" id="3.30.70.330">
    <property type="match status" value="1"/>
</dbReference>
<name>A0A075R7G6_BRELA</name>
<dbReference type="PANTHER" id="PTHR13633:SF3">
    <property type="entry name" value="MITOCHONDRIAL TRANSCRIPTION RESCUE FACTOR 1"/>
    <property type="match status" value="1"/>
</dbReference>
<dbReference type="Gene3D" id="3.30.1370.160">
    <property type="match status" value="1"/>
</dbReference>
<proteinExistence type="predicted"/>
<dbReference type="InterPro" id="IPR040591">
    <property type="entry name" value="RqcP2_RBD"/>
</dbReference>
<dbReference type="RefSeq" id="WP_003336711.1">
    <property type="nucleotide sequence ID" value="NZ_CP007806.1"/>
</dbReference>
<keyword evidence="1" id="KW-0694">RNA-binding</keyword>